<feature type="coiled-coil region" evidence="1">
    <location>
        <begin position="17"/>
        <end position="44"/>
    </location>
</feature>
<sequence length="124" mass="14549">MYKAKHELREIGIKLLLQSEQLKESKLSERLDQMNQENKTLLREENRRIAMQMELNPHDQNFSDVPSYCDICGKAKSCEEKRNKLIQEKSYEVFENISGDDWMDDTFPKADITPGFITDAPTDY</sequence>
<gene>
    <name evidence="2" type="ORF">QE152_g4333</name>
</gene>
<keyword evidence="1" id="KW-0175">Coiled coil</keyword>
<proteinExistence type="predicted"/>
<evidence type="ECO:0000256" key="1">
    <source>
        <dbReference type="SAM" id="Coils"/>
    </source>
</evidence>
<organism evidence="2 3">
    <name type="scientific">Popillia japonica</name>
    <name type="common">Japanese beetle</name>
    <dbReference type="NCBI Taxonomy" id="7064"/>
    <lineage>
        <taxon>Eukaryota</taxon>
        <taxon>Metazoa</taxon>
        <taxon>Ecdysozoa</taxon>
        <taxon>Arthropoda</taxon>
        <taxon>Hexapoda</taxon>
        <taxon>Insecta</taxon>
        <taxon>Pterygota</taxon>
        <taxon>Neoptera</taxon>
        <taxon>Endopterygota</taxon>
        <taxon>Coleoptera</taxon>
        <taxon>Polyphaga</taxon>
        <taxon>Scarabaeiformia</taxon>
        <taxon>Scarabaeidae</taxon>
        <taxon>Rutelinae</taxon>
        <taxon>Popillia</taxon>
    </lineage>
</organism>
<accession>A0AAW1N1A3</accession>
<dbReference type="Proteomes" id="UP001458880">
    <property type="component" value="Unassembled WGS sequence"/>
</dbReference>
<dbReference type="EMBL" id="JASPKY010000021">
    <property type="protein sequence ID" value="KAK9752380.1"/>
    <property type="molecule type" value="Genomic_DNA"/>
</dbReference>
<keyword evidence="3" id="KW-1185">Reference proteome</keyword>
<evidence type="ECO:0000313" key="2">
    <source>
        <dbReference type="EMBL" id="KAK9752380.1"/>
    </source>
</evidence>
<dbReference type="AlphaFoldDB" id="A0AAW1N1A3"/>
<name>A0AAW1N1A3_POPJA</name>
<comment type="caution">
    <text evidence="2">The sequence shown here is derived from an EMBL/GenBank/DDBJ whole genome shotgun (WGS) entry which is preliminary data.</text>
</comment>
<evidence type="ECO:0000313" key="3">
    <source>
        <dbReference type="Proteomes" id="UP001458880"/>
    </source>
</evidence>
<reference evidence="2 3" key="1">
    <citation type="journal article" date="2024" name="BMC Genomics">
        <title>De novo assembly and annotation of Popillia japonica's genome with initial clues to its potential as an invasive pest.</title>
        <authorList>
            <person name="Cucini C."/>
            <person name="Boschi S."/>
            <person name="Funari R."/>
            <person name="Cardaioli E."/>
            <person name="Iannotti N."/>
            <person name="Marturano G."/>
            <person name="Paoli F."/>
            <person name="Bruttini M."/>
            <person name="Carapelli A."/>
            <person name="Frati F."/>
            <person name="Nardi F."/>
        </authorList>
    </citation>
    <scope>NUCLEOTIDE SEQUENCE [LARGE SCALE GENOMIC DNA]</scope>
    <source>
        <strain evidence="2">DMR45628</strain>
    </source>
</reference>
<protein>
    <submittedName>
        <fullName evidence="2">Uncharacterized protein</fullName>
    </submittedName>
</protein>